<dbReference type="AlphaFoldDB" id="A0A0A9HTX4"/>
<feature type="region of interest" description="Disordered" evidence="1">
    <location>
        <begin position="1"/>
        <end position="30"/>
    </location>
</feature>
<name>A0A0A9HTX4_ARUDO</name>
<protein>
    <submittedName>
        <fullName evidence="2">Uncharacterized protein</fullName>
    </submittedName>
</protein>
<evidence type="ECO:0000313" key="2">
    <source>
        <dbReference type="EMBL" id="JAE38351.1"/>
    </source>
</evidence>
<reference evidence="2" key="2">
    <citation type="journal article" date="2015" name="Data Brief">
        <title>Shoot transcriptome of the giant reed, Arundo donax.</title>
        <authorList>
            <person name="Barrero R.A."/>
            <person name="Guerrero F.D."/>
            <person name="Moolhuijzen P."/>
            <person name="Goolsby J.A."/>
            <person name="Tidwell J."/>
            <person name="Bellgard S.E."/>
            <person name="Bellgard M.I."/>
        </authorList>
    </citation>
    <scope>NUCLEOTIDE SEQUENCE</scope>
    <source>
        <tissue evidence="2">Shoot tissue taken approximately 20 cm above the soil surface</tissue>
    </source>
</reference>
<accession>A0A0A9HTX4</accession>
<feature type="compositionally biased region" description="Basic residues" evidence="1">
    <location>
        <begin position="7"/>
        <end position="21"/>
    </location>
</feature>
<reference evidence="2" key="1">
    <citation type="submission" date="2014-09" db="EMBL/GenBank/DDBJ databases">
        <authorList>
            <person name="Magalhaes I.L.F."/>
            <person name="Oliveira U."/>
            <person name="Santos F.R."/>
            <person name="Vidigal T.H.D.A."/>
            <person name="Brescovit A.D."/>
            <person name="Santos A.J."/>
        </authorList>
    </citation>
    <scope>NUCLEOTIDE SEQUENCE</scope>
    <source>
        <tissue evidence="2">Shoot tissue taken approximately 20 cm above the soil surface</tissue>
    </source>
</reference>
<dbReference type="EMBL" id="GBRH01159545">
    <property type="protein sequence ID" value="JAE38351.1"/>
    <property type="molecule type" value="Transcribed_RNA"/>
</dbReference>
<proteinExistence type="predicted"/>
<evidence type="ECO:0000256" key="1">
    <source>
        <dbReference type="SAM" id="MobiDB-lite"/>
    </source>
</evidence>
<sequence>MDTGQDHKKKLAASHRRRIRTSARPSERGG</sequence>
<organism evidence="2">
    <name type="scientific">Arundo donax</name>
    <name type="common">Giant reed</name>
    <name type="synonym">Donax arundinaceus</name>
    <dbReference type="NCBI Taxonomy" id="35708"/>
    <lineage>
        <taxon>Eukaryota</taxon>
        <taxon>Viridiplantae</taxon>
        <taxon>Streptophyta</taxon>
        <taxon>Embryophyta</taxon>
        <taxon>Tracheophyta</taxon>
        <taxon>Spermatophyta</taxon>
        <taxon>Magnoliopsida</taxon>
        <taxon>Liliopsida</taxon>
        <taxon>Poales</taxon>
        <taxon>Poaceae</taxon>
        <taxon>PACMAD clade</taxon>
        <taxon>Arundinoideae</taxon>
        <taxon>Arundineae</taxon>
        <taxon>Arundo</taxon>
    </lineage>
</organism>